<keyword evidence="3 6" id="KW-0812">Transmembrane</keyword>
<keyword evidence="4 6" id="KW-1133">Transmembrane helix</keyword>
<dbReference type="Pfam" id="PF00892">
    <property type="entry name" value="EamA"/>
    <property type="match status" value="2"/>
</dbReference>
<dbReference type="InterPro" id="IPR050638">
    <property type="entry name" value="AA-Vitamin_Transporters"/>
</dbReference>
<dbReference type="PANTHER" id="PTHR32322">
    <property type="entry name" value="INNER MEMBRANE TRANSPORTER"/>
    <property type="match status" value="1"/>
</dbReference>
<feature type="transmembrane region" description="Helical" evidence="6">
    <location>
        <begin position="268"/>
        <end position="290"/>
    </location>
</feature>
<evidence type="ECO:0000313" key="8">
    <source>
        <dbReference type="EMBL" id="CAH2408780.1"/>
    </source>
</evidence>
<feature type="transmembrane region" description="Helical" evidence="6">
    <location>
        <begin position="205"/>
        <end position="226"/>
    </location>
</feature>
<feature type="domain" description="EamA" evidence="7">
    <location>
        <begin position="176"/>
        <end position="311"/>
    </location>
</feature>
<feature type="transmembrane region" description="Helical" evidence="6">
    <location>
        <begin position="238"/>
        <end position="261"/>
    </location>
</feature>
<feature type="domain" description="EamA" evidence="7">
    <location>
        <begin position="30"/>
        <end position="163"/>
    </location>
</feature>
<evidence type="ECO:0000256" key="6">
    <source>
        <dbReference type="SAM" id="Phobius"/>
    </source>
</evidence>
<dbReference type="EMBL" id="CAKXZT010000169">
    <property type="protein sequence ID" value="CAH2408780.1"/>
    <property type="molecule type" value="Genomic_DNA"/>
</dbReference>
<dbReference type="PANTHER" id="PTHR32322:SF2">
    <property type="entry name" value="EAMA DOMAIN-CONTAINING PROTEIN"/>
    <property type="match status" value="1"/>
</dbReference>
<protein>
    <submittedName>
        <fullName evidence="8">EamA/RhaT family transporter</fullName>
    </submittedName>
</protein>
<dbReference type="Gene3D" id="1.10.3730.20">
    <property type="match status" value="1"/>
</dbReference>
<dbReference type="InterPro" id="IPR037185">
    <property type="entry name" value="EmrE-like"/>
</dbReference>
<evidence type="ECO:0000313" key="9">
    <source>
        <dbReference type="Proteomes" id="UP001153050"/>
    </source>
</evidence>
<feature type="transmembrane region" description="Helical" evidence="6">
    <location>
        <begin position="31"/>
        <end position="52"/>
    </location>
</feature>
<comment type="caution">
    <text evidence="8">The sequence shown here is derived from an EMBL/GenBank/DDBJ whole genome shotgun (WGS) entry which is preliminary data.</text>
</comment>
<keyword evidence="9" id="KW-1185">Reference proteome</keyword>
<gene>
    <name evidence="8" type="ORF">MES5069_700008</name>
</gene>
<proteinExistence type="inferred from homology"/>
<evidence type="ECO:0000256" key="2">
    <source>
        <dbReference type="ARBA" id="ARBA00007362"/>
    </source>
</evidence>
<dbReference type="RefSeq" id="WP_254021993.1">
    <property type="nucleotide sequence ID" value="NZ_CAKXZT010000169.1"/>
</dbReference>
<feature type="transmembrane region" description="Helical" evidence="6">
    <location>
        <begin position="172"/>
        <end position="193"/>
    </location>
</feature>
<feature type="transmembrane region" description="Helical" evidence="6">
    <location>
        <begin position="146"/>
        <end position="166"/>
    </location>
</feature>
<reference evidence="8 9" key="1">
    <citation type="submission" date="2022-03" db="EMBL/GenBank/DDBJ databases">
        <authorList>
            <person name="Brunel B."/>
        </authorList>
    </citation>
    <scope>NUCLEOTIDE SEQUENCE [LARGE SCALE GENOMIC DNA]</scope>
    <source>
        <strain evidence="8">STM5069sample</strain>
    </source>
</reference>
<accession>A0ABN8KGM6</accession>
<comment type="similarity">
    <text evidence="2">Belongs to the EamA transporter family.</text>
</comment>
<feature type="transmembrane region" description="Helical" evidence="6">
    <location>
        <begin position="296"/>
        <end position="314"/>
    </location>
</feature>
<keyword evidence="5 6" id="KW-0472">Membrane</keyword>
<dbReference type="InterPro" id="IPR000620">
    <property type="entry name" value="EamA_dom"/>
</dbReference>
<organism evidence="8 9">
    <name type="scientific">Mesorhizobium escarrei</name>
    <dbReference type="NCBI Taxonomy" id="666018"/>
    <lineage>
        <taxon>Bacteria</taxon>
        <taxon>Pseudomonadati</taxon>
        <taxon>Pseudomonadota</taxon>
        <taxon>Alphaproteobacteria</taxon>
        <taxon>Hyphomicrobiales</taxon>
        <taxon>Phyllobacteriaceae</taxon>
        <taxon>Mesorhizobium</taxon>
    </lineage>
</organism>
<feature type="transmembrane region" description="Helical" evidence="6">
    <location>
        <begin position="90"/>
        <end position="107"/>
    </location>
</feature>
<dbReference type="Proteomes" id="UP001153050">
    <property type="component" value="Unassembled WGS sequence"/>
</dbReference>
<feature type="transmembrane region" description="Helical" evidence="6">
    <location>
        <begin position="58"/>
        <end position="78"/>
    </location>
</feature>
<name>A0ABN8KGM6_9HYPH</name>
<comment type="subcellular location">
    <subcellularLocation>
        <location evidence="1">Membrane</location>
        <topology evidence="1">Multi-pass membrane protein</topology>
    </subcellularLocation>
</comment>
<dbReference type="SUPFAM" id="SSF103481">
    <property type="entry name" value="Multidrug resistance efflux transporter EmrE"/>
    <property type="match status" value="2"/>
</dbReference>
<evidence type="ECO:0000256" key="4">
    <source>
        <dbReference type="ARBA" id="ARBA00022989"/>
    </source>
</evidence>
<sequence length="320" mass="34367">MATNDVTLMHRVAPRPPGDAVNLRPTNKTALVAFLFLGVIWGSNFIFMKWAAQEISPAQIVLLRAIFGFLPVFFYALWQRALRWEHIRHAHHFVVMSLLATVIYYFAFAKGTALLPSSLAGLLSGAIPLFAFLCAWLFLREEHINVAKAAGIALGFSGVLLIARPWSVSDGIDVAGVAYMIAGSLSVGCSFVYARRFISPLKLPAAALVTYQIGVAMILLFVATPLDGIEAVFGDTRAWIGLVFGLGLCGTGFAYLAYYYIVANLGAVAASGVTYVPPVVALAIGAVLVGDDIHPLSYAAMILILSGVAVLQFGNRRIES</sequence>
<evidence type="ECO:0000259" key="7">
    <source>
        <dbReference type="Pfam" id="PF00892"/>
    </source>
</evidence>
<evidence type="ECO:0000256" key="5">
    <source>
        <dbReference type="ARBA" id="ARBA00023136"/>
    </source>
</evidence>
<feature type="transmembrane region" description="Helical" evidence="6">
    <location>
        <begin position="119"/>
        <end position="139"/>
    </location>
</feature>
<evidence type="ECO:0000256" key="1">
    <source>
        <dbReference type="ARBA" id="ARBA00004141"/>
    </source>
</evidence>
<evidence type="ECO:0000256" key="3">
    <source>
        <dbReference type="ARBA" id="ARBA00022692"/>
    </source>
</evidence>